<dbReference type="EMBL" id="CP002606">
    <property type="protein sequence ID" value="AEA33462.1"/>
    <property type="molecule type" value="Genomic_DNA"/>
</dbReference>
<dbReference type="Pfam" id="PF00990">
    <property type="entry name" value="GGDEF"/>
    <property type="match status" value="1"/>
</dbReference>
<reference evidence="5" key="2">
    <citation type="submission" date="2011-03" db="EMBL/GenBank/DDBJ databases">
        <title>The complete genome of Hippea maritima DSM 10411.</title>
        <authorList>
            <consortium name="US DOE Joint Genome Institute (JGI-PGF)"/>
            <person name="Lucas S."/>
            <person name="Copeland A."/>
            <person name="Lapidus A."/>
            <person name="Bruce D."/>
            <person name="Goodwin L."/>
            <person name="Pitluck S."/>
            <person name="Peters L."/>
            <person name="Kyrpides N."/>
            <person name="Mavromatis K."/>
            <person name="Pagani I."/>
            <person name="Ivanova N."/>
            <person name="Mikhailova N."/>
            <person name="Lu M."/>
            <person name="Detter J.C."/>
            <person name="Tapia R."/>
            <person name="Han C."/>
            <person name="Land M."/>
            <person name="Hauser L."/>
            <person name="Markowitz V."/>
            <person name="Cheng J.-F."/>
            <person name="Hugenholtz P."/>
            <person name="Woyke T."/>
            <person name="Wu D."/>
            <person name="Spring S."/>
            <person name="Schroeder M."/>
            <person name="Brambilla E."/>
            <person name="Klenk H.-P."/>
            <person name="Eisen J.A."/>
        </authorList>
    </citation>
    <scope>NUCLEOTIDE SEQUENCE [LARGE SCALE GENOMIC DNA]</scope>
    <source>
        <strain evidence="5">ATCC 700847 / DSM 10411 / MH2</strain>
    </source>
</reference>
<dbReference type="CDD" id="cd01948">
    <property type="entry name" value="EAL"/>
    <property type="match status" value="1"/>
</dbReference>
<organism evidence="4 5">
    <name type="scientific">Hippea maritima (strain ATCC 700847 / DSM 10411 / MH2)</name>
    <dbReference type="NCBI Taxonomy" id="760142"/>
    <lineage>
        <taxon>Bacteria</taxon>
        <taxon>Pseudomonadati</taxon>
        <taxon>Campylobacterota</taxon>
        <taxon>Desulfurellia</taxon>
        <taxon>Desulfurellales</taxon>
        <taxon>Hippeaceae</taxon>
        <taxon>Hippea</taxon>
    </lineage>
</organism>
<dbReference type="SMART" id="SM00267">
    <property type="entry name" value="GGDEF"/>
    <property type="match status" value="1"/>
</dbReference>
<dbReference type="SUPFAM" id="SSF55073">
    <property type="entry name" value="Nucleotide cyclase"/>
    <property type="match status" value="1"/>
</dbReference>
<proteinExistence type="predicted"/>
<dbReference type="FunCoup" id="F2LUD6">
    <property type="interactions" value="218"/>
</dbReference>
<dbReference type="PROSITE" id="PS50883">
    <property type="entry name" value="EAL"/>
    <property type="match status" value="1"/>
</dbReference>
<feature type="domain" description="EAL" evidence="2">
    <location>
        <begin position="768"/>
        <end position="1019"/>
    </location>
</feature>
<dbReference type="NCBIfam" id="TIGR00229">
    <property type="entry name" value="sensory_box"/>
    <property type="match status" value="2"/>
</dbReference>
<dbReference type="AlphaFoldDB" id="F2LUD6"/>
<dbReference type="NCBIfam" id="TIGR00254">
    <property type="entry name" value="GGDEF"/>
    <property type="match status" value="1"/>
</dbReference>
<dbReference type="CDD" id="cd01949">
    <property type="entry name" value="GGDEF"/>
    <property type="match status" value="1"/>
</dbReference>
<evidence type="ECO:0000259" key="2">
    <source>
        <dbReference type="PROSITE" id="PS50883"/>
    </source>
</evidence>
<name>F2LUD6_HIPMA</name>
<dbReference type="InterPro" id="IPR001610">
    <property type="entry name" value="PAC"/>
</dbReference>
<dbReference type="InterPro" id="IPR001633">
    <property type="entry name" value="EAL_dom"/>
</dbReference>
<evidence type="ECO:0000259" key="3">
    <source>
        <dbReference type="PROSITE" id="PS50887"/>
    </source>
</evidence>
<dbReference type="InterPro" id="IPR035965">
    <property type="entry name" value="PAS-like_dom_sf"/>
</dbReference>
<dbReference type="InterPro" id="IPR050706">
    <property type="entry name" value="Cyclic-di-GMP_PDE-like"/>
</dbReference>
<dbReference type="InterPro" id="IPR000014">
    <property type="entry name" value="PAS"/>
</dbReference>
<dbReference type="InterPro" id="IPR035919">
    <property type="entry name" value="EAL_sf"/>
</dbReference>
<protein>
    <submittedName>
        <fullName evidence="4">Diguanylate cyclase/phosphodiesterase with PAS/PAC and GAF sensor(S)</fullName>
    </submittedName>
</protein>
<dbReference type="InterPro" id="IPR000160">
    <property type="entry name" value="GGDEF_dom"/>
</dbReference>
<dbReference type="PANTHER" id="PTHR33121:SF71">
    <property type="entry name" value="OXYGEN SENSOR PROTEIN DOSP"/>
    <property type="match status" value="1"/>
</dbReference>
<dbReference type="RefSeq" id="WP_013681503.1">
    <property type="nucleotide sequence ID" value="NC_015318.1"/>
</dbReference>
<dbReference type="Pfam" id="PF13426">
    <property type="entry name" value="PAS_9"/>
    <property type="match status" value="2"/>
</dbReference>
<dbReference type="Gene3D" id="3.30.70.270">
    <property type="match status" value="1"/>
</dbReference>
<dbReference type="InParanoid" id="F2LUD6"/>
<dbReference type="SMART" id="SM00052">
    <property type="entry name" value="EAL"/>
    <property type="match status" value="1"/>
</dbReference>
<keyword evidence="5" id="KW-1185">Reference proteome</keyword>
<dbReference type="SUPFAM" id="SSF55785">
    <property type="entry name" value="PYP-like sensor domain (PAS domain)"/>
    <property type="match status" value="2"/>
</dbReference>
<feature type="domain" description="PAS" evidence="1">
    <location>
        <begin position="175"/>
        <end position="220"/>
    </location>
</feature>
<dbReference type="PROSITE" id="PS50112">
    <property type="entry name" value="PAS"/>
    <property type="match status" value="2"/>
</dbReference>
<dbReference type="SUPFAM" id="SSF141868">
    <property type="entry name" value="EAL domain-like"/>
    <property type="match status" value="1"/>
</dbReference>
<dbReference type="SMART" id="SM00086">
    <property type="entry name" value="PAC"/>
    <property type="match status" value="2"/>
</dbReference>
<dbReference type="Gene3D" id="3.20.20.450">
    <property type="entry name" value="EAL domain"/>
    <property type="match status" value="1"/>
</dbReference>
<feature type="domain" description="GGDEF" evidence="3">
    <location>
        <begin position="626"/>
        <end position="759"/>
    </location>
</feature>
<sequence length="1024" mass="117526">MRKAIFALSQINELILTENDELELFRKLANLIVDKIGYTECIVGKVDEETKLIDKLFIRAKLKEAEKLTKKHLIGVDPEKPYGRGSASKAYQSKKVILIPEVKTNPNMAYWNEFYINFNIHSACSIPIIKNERVEYIIILLDTTPYAFDENHMELLERLQLNLSFALEKIQNQKDMALFNEALEKTHEWAIITNRDGVILKANKAVSDISGYSRNELLGKKPNIFKSGYHDKKFYENLWNTILSGKTFSAKFTNKTKNGSIFYLDSLITPILHNGEVYRFVDLSRNITKEVIYSERLKFQSSLYNILFHLTNISTQIKSKREYLKKLTKLFVKFAQINISFMIKVHNNKIIITNTTAKNRKYKDMTKKLQVIINNNPLLAIPALKTLKNGRVYIQNNAMDEKLKPISEIATIYGIGSCCSIPIKEKGKTEAALVLVSTQKNIFDKKLFELVNTVAKQIEVTLGKIDKERFLNIVLTAINIGFEFVFIVDKNLKFVYINDSLKKVSGYSNKDVINKSLIDFLVKDEDKDSIKNLITKLKTGESISKAITYRKKDGKLESFLATITPHKENDSVEYFIGVGKQITPENDLLNELNKLLHYDSLTGLLNSKAFVESIEKFLIRAKKEELIGAIAVINPLSFKNINEAFGFETGNQILTQVAQRLKSATFNYDIVAKLESDRFGIILKDLKKEEDSLIALERILKELAKPYRINNSNIILSFNIGLSLYPKDGTSTKELLNKAQIALADARSRGEDRIGFFRKNFETKATKLIKLKAELESALHNNEFKPYYQPCVDRNGLIMGAEALIRWIKNDKIIPPSEFISQLEQSELIIKVEDKFIESVVSFISQTKKEGIPPYPIAINLSIKSLNSKDLFERVILKIKQNKIDTRYLKFEIVERAFLEKFEHLNKLILRFREKGISFSVDDFGTGYSSLSYLAKLPVDFLKIDMSFIRALSDEKTRNIVRSIIFLAKELNIQTIAEGVETKEQFDILKEMGCSCFQGYLFYRPMPESDFKSLLMERKNGQIR</sequence>
<accession>F2LUD6</accession>
<dbReference type="HOGENOM" id="CLU_000445_70_34_7"/>
<dbReference type="eggNOG" id="COG5001">
    <property type="taxonomic scope" value="Bacteria"/>
</dbReference>
<dbReference type="CDD" id="cd00130">
    <property type="entry name" value="PAS"/>
    <property type="match status" value="2"/>
</dbReference>
<dbReference type="Proteomes" id="UP000008139">
    <property type="component" value="Chromosome"/>
</dbReference>
<dbReference type="SUPFAM" id="SSF55781">
    <property type="entry name" value="GAF domain-like"/>
    <property type="match status" value="2"/>
</dbReference>
<dbReference type="STRING" id="760142.Hipma_0490"/>
<reference evidence="4 5" key="1">
    <citation type="journal article" date="2011" name="Stand. Genomic Sci.">
        <title>Complete genome sequence of the thermophilic sulfur-reducer Hippea maritima type strain (MH(2)).</title>
        <authorList>
            <person name="Huntemann M."/>
            <person name="Lu M."/>
            <person name="Nolan M."/>
            <person name="Lapidus A."/>
            <person name="Lucas S."/>
            <person name="Hammon N."/>
            <person name="Deshpande S."/>
            <person name="Cheng J.F."/>
            <person name="Tapia R."/>
            <person name="Han C."/>
            <person name="Goodwin L."/>
            <person name="Pitluck S."/>
            <person name="Liolios K."/>
            <person name="Pagani I."/>
            <person name="Ivanova N."/>
            <person name="Ovchinikova G."/>
            <person name="Pati A."/>
            <person name="Chen A."/>
            <person name="Palaniappan K."/>
            <person name="Land M."/>
            <person name="Hauser L."/>
            <person name="Jeffries C.D."/>
            <person name="Detter J.C."/>
            <person name="Brambilla E.M."/>
            <person name="Rohde M."/>
            <person name="Spring S."/>
            <person name="Goker M."/>
            <person name="Woyke T."/>
            <person name="Bristow J."/>
            <person name="Eisen J.A."/>
            <person name="Markowitz V."/>
            <person name="Hugenholtz P."/>
            <person name="Kyrpides N.C."/>
            <person name="Klenk H.P."/>
            <person name="Mavromatis K."/>
        </authorList>
    </citation>
    <scope>NUCLEOTIDE SEQUENCE [LARGE SCALE GENOMIC DNA]</scope>
    <source>
        <strain evidence="5">ATCC 700847 / DSM 10411 / MH2</strain>
    </source>
</reference>
<evidence type="ECO:0000313" key="4">
    <source>
        <dbReference type="EMBL" id="AEA33462.1"/>
    </source>
</evidence>
<dbReference type="PROSITE" id="PS50887">
    <property type="entry name" value="GGDEF"/>
    <property type="match status" value="1"/>
</dbReference>
<dbReference type="GO" id="GO:0071111">
    <property type="term" value="F:cyclic-guanylate-specific phosphodiesterase activity"/>
    <property type="evidence" value="ECO:0007669"/>
    <property type="project" value="InterPro"/>
</dbReference>
<dbReference type="KEGG" id="hmr:Hipma_0490"/>
<feature type="domain" description="PAS" evidence="1">
    <location>
        <begin position="485"/>
        <end position="541"/>
    </location>
</feature>
<dbReference type="PANTHER" id="PTHR33121">
    <property type="entry name" value="CYCLIC DI-GMP PHOSPHODIESTERASE PDEF"/>
    <property type="match status" value="1"/>
</dbReference>
<dbReference type="SMART" id="SM00091">
    <property type="entry name" value="PAS"/>
    <property type="match status" value="2"/>
</dbReference>
<evidence type="ECO:0000259" key="1">
    <source>
        <dbReference type="PROSITE" id="PS50112"/>
    </source>
</evidence>
<dbReference type="Gene3D" id="3.30.450.40">
    <property type="match status" value="2"/>
</dbReference>
<evidence type="ECO:0000313" key="5">
    <source>
        <dbReference type="Proteomes" id="UP000008139"/>
    </source>
</evidence>
<dbReference type="InterPro" id="IPR043128">
    <property type="entry name" value="Rev_trsase/Diguanyl_cyclase"/>
</dbReference>
<dbReference type="Pfam" id="PF00563">
    <property type="entry name" value="EAL"/>
    <property type="match status" value="1"/>
</dbReference>
<dbReference type="InterPro" id="IPR029787">
    <property type="entry name" value="Nucleotide_cyclase"/>
</dbReference>
<dbReference type="InterPro" id="IPR003018">
    <property type="entry name" value="GAF"/>
</dbReference>
<gene>
    <name evidence="4" type="ordered locus">Hipma_0490</name>
</gene>
<dbReference type="Pfam" id="PF13185">
    <property type="entry name" value="GAF_2"/>
    <property type="match status" value="1"/>
</dbReference>
<dbReference type="Gene3D" id="3.30.450.20">
    <property type="entry name" value="PAS domain"/>
    <property type="match status" value="2"/>
</dbReference>
<dbReference type="InterPro" id="IPR029016">
    <property type="entry name" value="GAF-like_dom_sf"/>
</dbReference>
<dbReference type="eggNOG" id="COG2203">
    <property type="taxonomic scope" value="Bacteria"/>
</dbReference>